<dbReference type="SUPFAM" id="SSF53448">
    <property type="entry name" value="Nucleotide-diphospho-sugar transferases"/>
    <property type="match status" value="1"/>
</dbReference>
<proteinExistence type="predicted"/>
<reference evidence="2" key="2">
    <citation type="submission" date="2025-09" db="UniProtKB">
        <authorList>
            <consortium name="Ensembl"/>
        </authorList>
    </citation>
    <scope>IDENTIFICATION</scope>
</reference>
<evidence type="ECO:0000256" key="1">
    <source>
        <dbReference type="SAM" id="MobiDB-lite"/>
    </source>
</evidence>
<dbReference type="Gene3D" id="3.90.550.10">
    <property type="entry name" value="Spore Coat Polysaccharide Biosynthesis Protein SpsA, Chain A"/>
    <property type="match status" value="1"/>
</dbReference>
<dbReference type="InterPro" id="IPR003329">
    <property type="entry name" value="Cytidylyl_trans"/>
</dbReference>
<dbReference type="PANTHER" id="PTHR21485">
    <property type="entry name" value="HAD SUPERFAMILY MEMBERS CMAS AND KDSC"/>
    <property type="match status" value="1"/>
</dbReference>
<dbReference type="OrthoDB" id="10262032at2759"/>
<evidence type="ECO:0000313" key="3">
    <source>
        <dbReference type="Proteomes" id="UP000694559"/>
    </source>
</evidence>
<feature type="region of interest" description="Disordered" evidence="1">
    <location>
        <begin position="22"/>
        <end position="42"/>
    </location>
</feature>
<dbReference type="PANTHER" id="PTHR21485:SF3">
    <property type="entry name" value="N-ACYLNEURAMINATE CYTIDYLYLTRANSFERASE"/>
    <property type="match status" value="1"/>
</dbReference>
<evidence type="ECO:0008006" key="4">
    <source>
        <dbReference type="Google" id="ProtNLM"/>
    </source>
</evidence>
<dbReference type="InterPro" id="IPR050793">
    <property type="entry name" value="CMP-NeuNAc_synthase"/>
</dbReference>
<evidence type="ECO:0000313" key="2">
    <source>
        <dbReference type="Ensembl" id="ENSNNAP00000008386.1"/>
    </source>
</evidence>
<keyword evidence="3" id="KW-1185">Reference proteome</keyword>
<dbReference type="GeneTree" id="ENSGT00940000176114"/>
<sequence>VDSAGLKRGRAVSVHPVRQTMSATVGDSPSLAVSSSRPSGDADLGSPHIAALVLARGGSKGIPLKNIKLLAGVPLIGWVVRAALDSGAFQRSARARVSTFFILPPLLLMKLQLFCVQQKLQGCI</sequence>
<organism evidence="2 3">
    <name type="scientific">Naja naja</name>
    <name type="common">Indian cobra</name>
    <dbReference type="NCBI Taxonomy" id="35670"/>
    <lineage>
        <taxon>Eukaryota</taxon>
        <taxon>Metazoa</taxon>
        <taxon>Chordata</taxon>
        <taxon>Craniata</taxon>
        <taxon>Vertebrata</taxon>
        <taxon>Euteleostomi</taxon>
        <taxon>Lepidosauria</taxon>
        <taxon>Squamata</taxon>
        <taxon>Bifurcata</taxon>
        <taxon>Unidentata</taxon>
        <taxon>Episquamata</taxon>
        <taxon>Toxicofera</taxon>
        <taxon>Serpentes</taxon>
        <taxon>Colubroidea</taxon>
        <taxon>Elapidae</taxon>
        <taxon>Elapinae</taxon>
        <taxon>Naja</taxon>
    </lineage>
</organism>
<dbReference type="Proteomes" id="UP000694559">
    <property type="component" value="Unplaced"/>
</dbReference>
<accession>A0A8C6X486</accession>
<feature type="compositionally biased region" description="Low complexity" evidence="1">
    <location>
        <begin position="28"/>
        <end position="39"/>
    </location>
</feature>
<dbReference type="Ensembl" id="ENSNNAT00000008790.1">
    <property type="protein sequence ID" value="ENSNNAP00000008386.1"/>
    <property type="gene ID" value="ENSNNAG00000005635.1"/>
</dbReference>
<dbReference type="InterPro" id="IPR029044">
    <property type="entry name" value="Nucleotide-diphossugar_trans"/>
</dbReference>
<dbReference type="AlphaFoldDB" id="A0A8C6X486"/>
<dbReference type="GO" id="GO:0008781">
    <property type="term" value="F:N-acylneuraminate cytidylyltransferase activity"/>
    <property type="evidence" value="ECO:0007669"/>
    <property type="project" value="TreeGrafter"/>
</dbReference>
<protein>
    <recommendedName>
        <fullName evidence="4">N-acylneuraminate cytidylyltransferase</fullName>
    </recommendedName>
</protein>
<reference evidence="2" key="1">
    <citation type="submission" date="2025-08" db="UniProtKB">
        <authorList>
            <consortium name="Ensembl"/>
        </authorList>
    </citation>
    <scope>IDENTIFICATION</scope>
</reference>
<dbReference type="Pfam" id="PF02348">
    <property type="entry name" value="CTP_transf_3"/>
    <property type="match status" value="1"/>
</dbReference>
<name>A0A8C6X486_NAJNA</name>